<evidence type="ECO:0000256" key="8">
    <source>
        <dbReference type="ARBA" id="ARBA00022692"/>
    </source>
</evidence>
<dbReference type="GO" id="GO:0042742">
    <property type="term" value="P:defense response to bacterium"/>
    <property type="evidence" value="ECO:0007669"/>
    <property type="project" value="TreeGrafter"/>
</dbReference>
<dbReference type="Pfam" id="PF17708">
    <property type="entry name" value="Gasdermin_C"/>
    <property type="match status" value="1"/>
</dbReference>
<dbReference type="GO" id="GO:0005886">
    <property type="term" value="C:plasma membrane"/>
    <property type="evidence" value="ECO:0007669"/>
    <property type="project" value="UniProtKB-SubCell"/>
</dbReference>
<name>A0A6P5R2J0_MUSCR</name>
<dbReference type="RefSeq" id="XP_021038430.1">
    <property type="nucleotide sequence ID" value="XM_021182771.2"/>
</dbReference>
<evidence type="ECO:0000256" key="6">
    <source>
        <dbReference type="ARBA" id="ARBA00022490"/>
    </source>
</evidence>
<evidence type="ECO:0000256" key="1">
    <source>
        <dbReference type="ARBA" id="ARBA00004514"/>
    </source>
</evidence>
<dbReference type="KEGG" id="mcal:110310057"/>
<keyword evidence="14" id="KW-1185">Reference proteome</keyword>
<keyword evidence="10" id="KW-0564">Palmitate</keyword>
<dbReference type="GO" id="GO:0001786">
    <property type="term" value="F:phosphatidylserine binding"/>
    <property type="evidence" value="ECO:0007669"/>
    <property type="project" value="TreeGrafter"/>
</dbReference>
<evidence type="ECO:0000256" key="2">
    <source>
        <dbReference type="ARBA" id="ARBA00004651"/>
    </source>
</evidence>
<evidence type="ECO:0000313" key="15">
    <source>
        <dbReference type="RefSeq" id="XP_021038430.1"/>
    </source>
</evidence>
<dbReference type="Proteomes" id="UP000515126">
    <property type="component" value="Chromosome 15"/>
</dbReference>
<organism evidence="14 15">
    <name type="scientific">Mus caroli</name>
    <name type="common">Ryukyu mouse</name>
    <name type="synonym">Ricefield mouse</name>
    <dbReference type="NCBI Taxonomy" id="10089"/>
    <lineage>
        <taxon>Eukaryota</taxon>
        <taxon>Metazoa</taxon>
        <taxon>Chordata</taxon>
        <taxon>Craniata</taxon>
        <taxon>Vertebrata</taxon>
        <taxon>Euteleostomi</taxon>
        <taxon>Mammalia</taxon>
        <taxon>Eutheria</taxon>
        <taxon>Euarchontoglires</taxon>
        <taxon>Glires</taxon>
        <taxon>Rodentia</taxon>
        <taxon>Myomorpha</taxon>
        <taxon>Muroidea</taxon>
        <taxon>Muridae</taxon>
        <taxon>Murinae</taxon>
        <taxon>Mus</taxon>
        <taxon>Mus</taxon>
    </lineage>
</organism>
<dbReference type="AlphaFoldDB" id="A0A6P5R2J0"/>
<keyword evidence="4" id="KW-1134">Transmembrane beta strand</keyword>
<evidence type="ECO:0000256" key="3">
    <source>
        <dbReference type="ARBA" id="ARBA00009279"/>
    </source>
</evidence>
<dbReference type="PANTHER" id="PTHR16399:SF31">
    <property type="entry name" value="GASDERMIN DOMAIN CONTAINING PROTEIN RGD1359449"/>
    <property type="match status" value="1"/>
</dbReference>
<gene>
    <name evidence="15" type="primary">LOC110310057</name>
</gene>
<dbReference type="Pfam" id="PF04598">
    <property type="entry name" value="Gasdermin"/>
    <property type="match status" value="1"/>
</dbReference>
<dbReference type="GO" id="GO:0070273">
    <property type="term" value="F:phosphatidylinositol-4-phosphate binding"/>
    <property type="evidence" value="ECO:0007669"/>
    <property type="project" value="TreeGrafter"/>
</dbReference>
<keyword evidence="9" id="KW-0472">Membrane</keyword>
<dbReference type="InterPro" id="IPR007677">
    <property type="entry name" value="Gasdermin"/>
</dbReference>
<evidence type="ECO:0000256" key="7">
    <source>
        <dbReference type="ARBA" id="ARBA00022590"/>
    </source>
</evidence>
<protein>
    <submittedName>
        <fullName evidence="15">Gasdermin-A-like</fullName>
    </submittedName>
</protein>
<evidence type="ECO:0000259" key="12">
    <source>
        <dbReference type="Pfam" id="PF04598"/>
    </source>
</evidence>
<dbReference type="GO" id="GO:0070269">
    <property type="term" value="P:pyroptotic inflammatory response"/>
    <property type="evidence" value="ECO:0007669"/>
    <property type="project" value="TreeGrafter"/>
</dbReference>
<dbReference type="GO" id="GO:0012501">
    <property type="term" value="P:programmed cell death"/>
    <property type="evidence" value="ECO:0007669"/>
    <property type="project" value="UniProtKB-KW"/>
</dbReference>
<evidence type="ECO:0000256" key="11">
    <source>
        <dbReference type="ARBA" id="ARBA00023288"/>
    </source>
</evidence>
<evidence type="ECO:0000313" key="14">
    <source>
        <dbReference type="Proteomes" id="UP000515126"/>
    </source>
</evidence>
<evidence type="ECO:0000256" key="4">
    <source>
        <dbReference type="ARBA" id="ARBA00022452"/>
    </source>
</evidence>
<accession>A0A6P5R2J0</accession>
<dbReference type="PANTHER" id="PTHR16399">
    <property type="entry name" value="GASDERMIN"/>
    <property type="match status" value="1"/>
</dbReference>
<reference evidence="15" key="1">
    <citation type="submission" date="2025-08" db="UniProtKB">
        <authorList>
            <consortium name="RefSeq"/>
        </authorList>
    </citation>
    <scope>IDENTIFICATION</scope>
</reference>
<feature type="domain" description="Gasdermin pore forming" evidence="12">
    <location>
        <begin position="18"/>
        <end position="246"/>
    </location>
</feature>
<keyword evidence="8" id="KW-0812">Transmembrane</keyword>
<comment type="subcellular location">
    <subcellularLocation>
        <location evidence="2">Cell membrane</location>
        <topology evidence="2">Multi-pass membrane protein</topology>
    </subcellularLocation>
    <subcellularLocation>
        <location evidence="1">Cytoplasm</location>
        <location evidence="1">Cytosol</location>
    </subcellularLocation>
</comment>
<keyword evidence="11" id="KW-0449">Lipoprotein</keyword>
<comment type="similarity">
    <text evidence="3">Belongs to the gasdermin family.</text>
</comment>
<dbReference type="GeneID" id="110310057"/>
<proteinExistence type="inferred from homology"/>
<feature type="domain" description="Gasdermin PUB" evidence="13">
    <location>
        <begin position="268"/>
        <end position="438"/>
    </location>
</feature>
<dbReference type="InterPro" id="IPR041263">
    <property type="entry name" value="Gasdermin_PUB"/>
</dbReference>
<evidence type="ECO:0000256" key="5">
    <source>
        <dbReference type="ARBA" id="ARBA00022475"/>
    </source>
</evidence>
<keyword evidence="5" id="KW-1003">Cell membrane</keyword>
<dbReference type="GO" id="GO:0005829">
    <property type="term" value="C:cytosol"/>
    <property type="evidence" value="ECO:0007669"/>
    <property type="project" value="UniProtKB-SubCell"/>
</dbReference>
<evidence type="ECO:0000256" key="9">
    <source>
        <dbReference type="ARBA" id="ARBA00023136"/>
    </source>
</evidence>
<evidence type="ECO:0000256" key="10">
    <source>
        <dbReference type="ARBA" id="ARBA00023139"/>
    </source>
</evidence>
<sequence length="482" mass="52807">MILSLASRGACRPYSLRSTKSLVRELGRKGELVPVESLSSSQRLRPFCLVRKKHKSYLWPWDTPLIPTDFSLLDVLEPGCPDPEVNHSRPIYTWEKEAGGLTGALSLSTGLQGQVTGSGKTTRLSALAVQTLWVSPCTWEMLLEKRKLRSPRPSFLQELQSRKERESLYVVTEAVETLQDAMLQSHSHMLGAGQLSLLQLGHGQVQGQSHVDTEKMVSIPQGSLLAYRVLQLVVEEDGWAVLYFPERKLCRNAGVGIAFSQESGEESNFHNLRDQVDSQLQDLVTLSSEQRDTLLGALQGLLQEHQALQELEDTLEQALDTGLLVQLEGPGGCVLSILKDSTGNLSCSRSMAVFFILGALAALSEPQRCLLAQSIERQILCEELELVASILEQNCNQAEEITSPLPTGVLCALKSEDVVLILSLVQGCGLELEQSGCQLTWDPTAVPQLSALYGCLTGLQLLADPRPGLSRTVSEEETLICP</sequence>
<dbReference type="GO" id="GO:0005546">
    <property type="term" value="F:phosphatidylinositol-4,5-bisphosphate binding"/>
    <property type="evidence" value="ECO:0007669"/>
    <property type="project" value="TreeGrafter"/>
</dbReference>
<keyword evidence="6" id="KW-0963">Cytoplasm</keyword>
<evidence type="ECO:0000259" key="13">
    <source>
        <dbReference type="Pfam" id="PF17708"/>
    </source>
</evidence>
<dbReference type="InterPro" id="IPR040460">
    <property type="entry name" value="Gasdermin_pore"/>
</dbReference>
<keyword evidence="7" id="KW-1210">Necrosis</keyword>